<feature type="transmembrane region" description="Helical" evidence="2">
    <location>
        <begin position="150"/>
        <end position="177"/>
    </location>
</feature>
<evidence type="ECO:0000313" key="4">
    <source>
        <dbReference type="EMBL" id="ADY45847.1"/>
    </source>
</evidence>
<feature type="region of interest" description="Disordered" evidence="1">
    <location>
        <begin position="246"/>
        <end position="288"/>
    </location>
</feature>
<dbReference type="PANTHER" id="PTHR38626">
    <property type="entry name" value="SKN-1 DEPENDENT ZYGOTIC TRANSCRIPT-RELATED"/>
    <property type="match status" value="1"/>
</dbReference>
<keyword evidence="2" id="KW-1133">Transmembrane helix</keyword>
<feature type="compositionally biased region" description="Polar residues" evidence="1">
    <location>
        <begin position="252"/>
        <end position="276"/>
    </location>
</feature>
<organism evidence="4">
    <name type="scientific">Ascaris suum</name>
    <name type="common">Pig roundworm</name>
    <name type="synonym">Ascaris lumbricoides</name>
    <dbReference type="NCBI Taxonomy" id="6253"/>
    <lineage>
        <taxon>Eukaryota</taxon>
        <taxon>Metazoa</taxon>
        <taxon>Ecdysozoa</taxon>
        <taxon>Nematoda</taxon>
        <taxon>Chromadorea</taxon>
        <taxon>Rhabditida</taxon>
        <taxon>Spirurina</taxon>
        <taxon>Ascaridomorpha</taxon>
        <taxon>Ascaridoidea</taxon>
        <taxon>Ascarididae</taxon>
        <taxon>Ascaris</taxon>
    </lineage>
</organism>
<evidence type="ECO:0000256" key="2">
    <source>
        <dbReference type="SAM" id="Phobius"/>
    </source>
</evidence>
<evidence type="ECO:0000256" key="1">
    <source>
        <dbReference type="SAM" id="MobiDB-lite"/>
    </source>
</evidence>
<dbReference type="AlphaFoldDB" id="F1L6U3"/>
<proteinExistence type="evidence at transcript level"/>
<protein>
    <recommendedName>
        <fullName evidence="3">C2 domain-containing protein</fullName>
    </recommendedName>
</protein>
<sequence>MQQITNEFRSVGRSQKTSYRIDRAHSLLIGDMEHRLNVTLGCEVAGVDPTYGFPRTCDSTANVRMFRKTIDEEFLLNHVGEMELPIADESGKMVVEMRGKCFNATLTVEKHEKRCPWCIEHNEVAIVGQQAHDEEATLDFMHYLGAGDQFIYITVVVLATIAIASSAAFACLLVAFLRQKRSTELLKGNKARFGVYHDNCQRVHVESLHGSEDSSRYETPWDQKYHPLPHWLSNRSDINSTSALETASTLTGPMSNQNSRTTVGGSQLKVSPNTTVSDHHDDSGLESV</sequence>
<evidence type="ECO:0000259" key="3">
    <source>
        <dbReference type="Pfam" id="PF25330"/>
    </source>
</evidence>
<dbReference type="PANTHER" id="PTHR38626:SF3">
    <property type="entry name" value="PROTEIN CBG09935"/>
    <property type="match status" value="1"/>
</dbReference>
<dbReference type="InterPro" id="IPR057569">
    <property type="entry name" value="C2_nem"/>
</dbReference>
<keyword evidence="2" id="KW-0472">Membrane</keyword>
<feature type="domain" description="C2" evidence="3">
    <location>
        <begin position="37"/>
        <end position="114"/>
    </location>
</feature>
<reference evidence="4" key="1">
    <citation type="journal article" date="2011" name="Genome Res.">
        <title>Deep small RNA sequencing from the nematode Ascaris reveals conservation, functional diversification, and novel developmental profiles.</title>
        <authorList>
            <person name="Wang J."/>
            <person name="Czech B."/>
            <person name="Crunk A."/>
            <person name="Wallace A."/>
            <person name="Mitreva M."/>
            <person name="Hannon G.J."/>
            <person name="Davis R.E."/>
        </authorList>
    </citation>
    <scope>NUCLEOTIDE SEQUENCE</scope>
</reference>
<accession>F1L6U3</accession>
<feature type="compositionally biased region" description="Basic and acidic residues" evidence="1">
    <location>
        <begin position="277"/>
        <end position="288"/>
    </location>
</feature>
<keyword evidence="2" id="KW-0812">Transmembrane</keyword>
<dbReference type="EMBL" id="JI172621">
    <property type="protein sequence ID" value="ADY45847.1"/>
    <property type="molecule type" value="mRNA"/>
</dbReference>
<dbReference type="InterPro" id="IPR040426">
    <property type="entry name" value="C05B5.4-like"/>
</dbReference>
<dbReference type="Pfam" id="PF25330">
    <property type="entry name" value="C2_nem"/>
    <property type="match status" value="1"/>
</dbReference>
<name>F1L6U3_ASCSU</name>